<organism evidence="1 2">
    <name type="scientific">Aromatoleum buckelii</name>
    <dbReference type="NCBI Taxonomy" id="200254"/>
    <lineage>
        <taxon>Bacteria</taxon>
        <taxon>Pseudomonadati</taxon>
        <taxon>Pseudomonadota</taxon>
        <taxon>Betaproteobacteria</taxon>
        <taxon>Rhodocyclales</taxon>
        <taxon>Rhodocyclaceae</taxon>
        <taxon>Aromatoleum</taxon>
    </lineage>
</organism>
<sequence length="118" mass="13965">MRINLQRWNVAKCYARIAIAWAKGFPMHVDQSRGDLLSLPRRMCEQFILQAHNGITAQNYYDLNLFDPRRRWADKRQYVGHFDLPRLFRYLNSQAHEALARDKVVFHLYCEALGIPTS</sequence>
<gene>
    <name evidence="1" type="ORF">GO608_19210</name>
</gene>
<accession>A0ABX1N805</accession>
<comment type="caution">
    <text evidence="1">The sequence shown here is derived from an EMBL/GenBank/DDBJ whole genome shotgun (WGS) entry which is preliminary data.</text>
</comment>
<dbReference type="EMBL" id="WTVH01000078">
    <property type="protein sequence ID" value="NMF95421.1"/>
    <property type="molecule type" value="Genomic_DNA"/>
</dbReference>
<protein>
    <submittedName>
        <fullName evidence="1">Uncharacterized protein</fullName>
    </submittedName>
</protein>
<name>A0ABX1N805_9RHOO</name>
<evidence type="ECO:0000313" key="2">
    <source>
        <dbReference type="Proteomes" id="UP000601990"/>
    </source>
</evidence>
<proteinExistence type="predicted"/>
<keyword evidence="2" id="KW-1185">Reference proteome</keyword>
<reference evidence="1" key="1">
    <citation type="submission" date="2019-12" db="EMBL/GenBank/DDBJ databases">
        <title>Comparative genomics gives insights into the taxonomy of the Azoarcus-Aromatoleum group and reveals separate origins of nif in the plant-associated Azoarcus and non-plant-associated Aromatoleum sub-groups.</title>
        <authorList>
            <person name="Lafos M."/>
            <person name="Maluk M."/>
            <person name="Batista M."/>
            <person name="Junghare M."/>
            <person name="Carmona M."/>
            <person name="Faoro H."/>
            <person name="Cruz L.M."/>
            <person name="Battistoni F."/>
            <person name="De Souza E."/>
            <person name="Pedrosa F."/>
            <person name="Chen W.-M."/>
            <person name="Poole P.S."/>
            <person name="Dixon R.A."/>
            <person name="James E.K."/>
        </authorList>
    </citation>
    <scope>NUCLEOTIDE SEQUENCE</scope>
    <source>
        <strain evidence="1">U120</strain>
    </source>
</reference>
<evidence type="ECO:0000313" key="1">
    <source>
        <dbReference type="EMBL" id="NMF95421.1"/>
    </source>
</evidence>
<dbReference type="RefSeq" id="WP_169200604.1">
    <property type="nucleotide sequence ID" value="NZ_WTVH02000009.1"/>
</dbReference>
<dbReference type="Proteomes" id="UP000601990">
    <property type="component" value="Unassembled WGS sequence"/>
</dbReference>